<sequence length="345" mass="37693">MSEGKENQNALSRNDYTVGWVCALPKELTAATAMLDQQHPALSKPPNDNNAYTLGSIRRHNVAITCLPKGRTGNVPTATVVSNLVTTFPFIKTGLMVGIGGGVPSNKVRLGDIVVSTSSGEYPGVVKWDSGKVQGQGKFERTGSLDNPPLSLLTALTQLETQHNLAGSKIPEYLEELKQKWPKLAATSLRNESLQDVLFKSNYNHVEKPSSNTDEGEDEDDEKKDPCRFCDKSMTVKRKPRDMQIHYGLIASGDKLIRDAASRNKLNKDLGGHVLCIEMEAAGLMNGFPCLVIRGICDYADTHKNKAWQEHAAIVAAAFAKELLQYVQTSEIEKERPVNGSLSDG</sequence>
<dbReference type="AlphaFoldDB" id="A0A8J5NLC6"/>
<evidence type="ECO:0000313" key="3">
    <source>
        <dbReference type="EMBL" id="KAG7406735.1"/>
    </source>
</evidence>
<name>A0A8J5NLC6_FUSOX</name>
<feature type="region of interest" description="Disordered" evidence="1">
    <location>
        <begin position="205"/>
        <end position="227"/>
    </location>
</feature>
<dbReference type="Proteomes" id="UP000694050">
    <property type="component" value="Unassembled WGS sequence"/>
</dbReference>
<reference evidence="3" key="1">
    <citation type="submission" date="2021-04" db="EMBL/GenBank/DDBJ databases">
        <title>First draft genome resource for Brassicaceae pathogens Fusarium oxysporum f. sp. raphani and Fusarium oxysporum f. sp. rapae.</title>
        <authorList>
            <person name="Asai S."/>
        </authorList>
    </citation>
    <scope>NUCLEOTIDE SEQUENCE</scope>
    <source>
        <strain evidence="3">Tf1208</strain>
    </source>
</reference>
<dbReference type="InterPro" id="IPR000845">
    <property type="entry name" value="Nucleoside_phosphorylase_d"/>
</dbReference>
<proteinExistence type="predicted"/>
<accession>A0A8J5NLC6</accession>
<comment type="caution">
    <text evidence="3">The sequence shown here is derived from an EMBL/GenBank/DDBJ whole genome shotgun (WGS) entry which is preliminary data.</text>
</comment>
<dbReference type="InterPro" id="IPR053137">
    <property type="entry name" value="NLR-like"/>
</dbReference>
<protein>
    <recommendedName>
        <fullName evidence="2">Nucleoside phosphorylase domain-containing protein</fullName>
    </recommendedName>
</protein>
<organism evidence="3 4">
    <name type="scientific">Fusarium oxysporum f. sp. rapae</name>
    <dbReference type="NCBI Taxonomy" id="485398"/>
    <lineage>
        <taxon>Eukaryota</taxon>
        <taxon>Fungi</taxon>
        <taxon>Dikarya</taxon>
        <taxon>Ascomycota</taxon>
        <taxon>Pezizomycotina</taxon>
        <taxon>Sordariomycetes</taxon>
        <taxon>Hypocreomycetidae</taxon>
        <taxon>Hypocreales</taxon>
        <taxon>Nectriaceae</taxon>
        <taxon>Fusarium</taxon>
        <taxon>Fusarium oxysporum species complex</taxon>
    </lineage>
</organism>
<dbReference type="GO" id="GO:0009116">
    <property type="term" value="P:nucleoside metabolic process"/>
    <property type="evidence" value="ECO:0007669"/>
    <property type="project" value="InterPro"/>
</dbReference>
<feature type="domain" description="Nucleoside phosphorylase" evidence="2">
    <location>
        <begin position="223"/>
        <end position="325"/>
    </location>
</feature>
<dbReference type="EMBL" id="JAELUQ010000011">
    <property type="protein sequence ID" value="KAG7406735.1"/>
    <property type="molecule type" value="Genomic_DNA"/>
</dbReference>
<dbReference type="PANTHER" id="PTHR46082">
    <property type="entry name" value="ATP/GTP-BINDING PROTEIN-RELATED"/>
    <property type="match status" value="1"/>
</dbReference>
<dbReference type="PANTHER" id="PTHR46082:SF11">
    <property type="entry name" value="AAA+ ATPASE DOMAIN-CONTAINING PROTEIN-RELATED"/>
    <property type="match status" value="1"/>
</dbReference>
<evidence type="ECO:0000259" key="2">
    <source>
        <dbReference type="Pfam" id="PF01048"/>
    </source>
</evidence>
<evidence type="ECO:0000256" key="1">
    <source>
        <dbReference type="SAM" id="MobiDB-lite"/>
    </source>
</evidence>
<dbReference type="Pfam" id="PF01048">
    <property type="entry name" value="PNP_UDP_1"/>
    <property type="match status" value="1"/>
</dbReference>
<gene>
    <name evidence="3" type="ORF">Forpe1208_v014378</name>
</gene>
<dbReference type="GO" id="GO:0003824">
    <property type="term" value="F:catalytic activity"/>
    <property type="evidence" value="ECO:0007669"/>
    <property type="project" value="InterPro"/>
</dbReference>
<evidence type="ECO:0000313" key="4">
    <source>
        <dbReference type="Proteomes" id="UP000694050"/>
    </source>
</evidence>